<dbReference type="Proteomes" id="UP000292373">
    <property type="component" value="Unassembled WGS sequence"/>
</dbReference>
<dbReference type="OrthoDB" id="3215846at2"/>
<protein>
    <submittedName>
        <fullName evidence="1">DUF2993 domain-containing protein</fullName>
    </submittedName>
</protein>
<keyword evidence="2" id="KW-1185">Reference proteome</keyword>
<dbReference type="RefSeq" id="WP_131168240.1">
    <property type="nucleotide sequence ID" value="NZ_SDMQ01000008.1"/>
</dbReference>
<evidence type="ECO:0000313" key="1">
    <source>
        <dbReference type="EMBL" id="TBT84311.1"/>
    </source>
</evidence>
<sequence length="235" mass="25091">MKRFLGVLVVLVLLLAGLVVGGAYVFDDRIRSTVEDRVAVELQRSVPFATRPTVRIEGEPLALHLVTREFPSVNVRAREMPVQAAEAITIPLYDVDFTLAGVRYETDAVHAASLTGGGWLDYADLAAVAGVRIQPTEDGRLALERDVEFLGIALTGRLVGRAALDRAMQTISLTDTELDLAGVAIPPDATQALVDAILQPIPVALPYGLQLSALGPGEQGLDVVVDATDVTFPTR</sequence>
<name>A0A4Q9KCY5_9ACTN</name>
<dbReference type="Pfam" id="PF11209">
    <property type="entry name" value="LmeA"/>
    <property type="match status" value="1"/>
</dbReference>
<accession>A0A4Q9KCY5</accession>
<gene>
    <name evidence="1" type="ORF">ET989_09190</name>
</gene>
<dbReference type="EMBL" id="SDMQ01000008">
    <property type="protein sequence ID" value="TBT84311.1"/>
    <property type="molecule type" value="Genomic_DNA"/>
</dbReference>
<dbReference type="AlphaFoldDB" id="A0A4Q9KCY5"/>
<organism evidence="1 2">
    <name type="scientific">Propioniciclava sinopodophylli</name>
    <dbReference type="NCBI Taxonomy" id="1837344"/>
    <lineage>
        <taxon>Bacteria</taxon>
        <taxon>Bacillati</taxon>
        <taxon>Actinomycetota</taxon>
        <taxon>Actinomycetes</taxon>
        <taxon>Propionibacteriales</taxon>
        <taxon>Propionibacteriaceae</taxon>
        <taxon>Propioniciclava</taxon>
    </lineage>
</organism>
<comment type="caution">
    <text evidence="1">The sequence shown here is derived from an EMBL/GenBank/DDBJ whole genome shotgun (WGS) entry which is preliminary data.</text>
</comment>
<proteinExistence type="predicted"/>
<reference evidence="1 2" key="1">
    <citation type="submission" date="2019-01" db="EMBL/GenBank/DDBJ databases">
        <title>Lactibacter flavus gen. nov., sp. nov., a novel bacterium of the family Propionibacteriaceae isolated from raw milk and dairy products.</title>
        <authorList>
            <person name="Huptas C."/>
            <person name="Wenning M."/>
            <person name="Breitenwieser F."/>
            <person name="Doll E."/>
            <person name="Von Neubeck M."/>
            <person name="Busse H.-J."/>
            <person name="Scherer S."/>
        </authorList>
    </citation>
    <scope>NUCLEOTIDE SEQUENCE [LARGE SCALE GENOMIC DNA]</scope>
    <source>
        <strain evidence="1 2">KCTC 33808</strain>
    </source>
</reference>
<dbReference type="InterPro" id="IPR021373">
    <property type="entry name" value="DUF2993"/>
</dbReference>
<evidence type="ECO:0000313" key="2">
    <source>
        <dbReference type="Proteomes" id="UP000292373"/>
    </source>
</evidence>